<comment type="caution">
    <text evidence="1">The sequence shown here is derived from an EMBL/GenBank/DDBJ whole genome shotgun (WGS) entry which is preliminary data.</text>
</comment>
<dbReference type="EMBL" id="CM043021">
    <property type="protein sequence ID" value="KAI4457555.1"/>
    <property type="molecule type" value="Genomic_DNA"/>
</dbReference>
<reference evidence="1" key="1">
    <citation type="submission" date="2022-04" db="EMBL/GenBank/DDBJ databases">
        <title>Chromosome-scale genome assembly of Holotrichia oblita Faldermann.</title>
        <authorList>
            <person name="Rongchong L."/>
        </authorList>
    </citation>
    <scope>NUCLEOTIDE SEQUENCE</scope>
    <source>
        <strain evidence="1">81SQS9</strain>
    </source>
</reference>
<evidence type="ECO:0000313" key="2">
    <source>
        <dbReference type="Proteomes" id="UP001056778"/>
    </source>
</evidence>
<evidence type="ECO:0000313" key="1">
    <source>
        <dbReference type="EMBL" id="KAI4457555.1"/>
    </source>
</evidence>
<organism evidence="1 2">
    <name type="scientific">Holotrichia oblita</name>
    <name type="common">Chafer beetle</name>
    <dbReference type="NCBI Taxonomy" id="644536"/>
    <lineage>
        <taxon>Eukaryota</taxon>
        <taxon>Metazoa</taxon>
        <taxon>Ecdysozoa</taxon>
        <taxon>Arthropoda</taxon>
        <taxon>Hexapoda</taxon>
        <taxon>Insecta</taxon>
        <taxon>Pterygota</taxon>
        <taxon>Neoptera</taxon>
        <taxon>Endopterygota</taxon>
        <taxon>Coleoptera</taxon>
        <taxon>Polyphaga</taxon>
        <taxon>Scarabaeiformia</taxon>
        <taxon>Scarabaeidae</taxon>
        <taxon>Melolonthinae</taxon>
        <taxon>Holotrichia</taxon>
    </lineage>
</organism>
<proteinExistence type="predicted"/>
<protein>
    <submittedName>
        <fullName evidence="1">Molybdopterin cofactor sulfurase mosc</fullName>
    </submittedName>
</protein>
<gene>
    <name evidence="1" type="ORF">MML48_7g00003424</name>
</gene>
<accession>A0ACB9SQR1</accession>
<keyword evidence="2" id="KW-1185">Reference proteome</keyword>
<dbReference type="Proteomes" id="UP001056778">
    <property type="component" value="Chromosome 7"/>
</dbReference>
<name>A0ACB9SQR1_HOLOL</name>
<sequence length="548" mass="62061">MFSLHVTKRSVQSASSVLIAVIAKNTKTMQKYKQIYTKEQEIQISAEFTRMKDICYLEHAGATLYSEKQMSEIFRDLSSNIYANPHAKSTTSKLTEDSIDQIRFQILNHFNTNSDEYSVIFTNGATGALKVVWNLSIIITDVSLTYKIITHLCWKGHVCGDQNDLIDGTPTGSVRISFGYMSTKKDADNFLKVIEDCFVETPCLRKIPDNFKIMTGNYNKKFSSSSNYNKEVETEVKIDKKVINSRSTSENSDHDNLATNTITITGTLDNIFIYPIKSCGAFKIENNWRLVPTGLEYDREWLIVNASGVCLTQKSNANLCKIKPYINLENDELELRFENLQKISIPLSSRESLKLKIFPCHSKVCGDPIIGWDCGQEVADWLSTVLNETGLRLLKQSSSDANIRTKNIKGELVKLSLANQAQFLLINKSSIEWLKNYLIDDNPKGTIDDLIDRFRANFVVNFDKPFIENDLRDMKVSQLSFRASGKCNRCQIICINQDTGEKSVDLLRILSKEFQGKISFGMYLKQDDSNEDNVISVKSKVIATANVI</sequence>